<dbReference type="EMBL" id="JJPX01000158">
    <property type="protein sequence ID" value="KKH05820.1"/>
    <property type="molecule type" value="Genomic_DNA"/>
</dbReference>
<evidence type="ECO:0000256" key="4">
    <source>
        <dbReference type="ARBA" id="ARBA00022989"/>
    </source>
</evidence>
<evidence type="ECO:0000313" key="9">
    <source>
        <dbReference type="EMBL" id="KKH05820.1"/>
    </source>
</evidence>
<proteinExistence type="predicted"/>
<dbReference type="PATRIC" id="fig|2209.44.peg.575"/>
<keyword evidence="5 6" id="KW-0472">Membrane</keyword>
<evidence type="ECO:0000313" key="10">
    <source>
        <dbReference type="Proteomes" id="UP000034387"/>
    </source>
</evidence>
<feature type="transmembrane region" description="Helical" evidence="6">
    <location>
        <begin position="443"/>
        <end position="467"/>
    </location>
</feature>
<feature type="transmembrane region" description="Helical" evidence="6">
    <location>
        <begin position="355"/>
        <end position="375"/>
    </location>
</feature>
<keyword evidence="3 6" id="KW-0812">Transmembrane</keyword>
<dbReference type="RefSeq" id="WP_048039176.1">
    <property type="nucleotide sequence ID" value="NZ_JJPR01000092.1"/>
</dbReference>
<dbReference type="GO" id="GO:0005886">
    <property type="term" value="C:plasma membrane"/>
    <property type="evidence" value="ECO:0007669"/>
    <property type="project" value="UniProtKB-SubCell"/>
</dbReference>
<dbReference type="Proteomes" id="UP000034409">
    <property type="component" value="Unassembled WGS sequence"/>
</dbReference>
<feature type="transmembrane region" description="Helical" evidence="6">
    <location>
        <begin position="275"/>
        <end position="301"/>
    </location>
</feature>
<evidence type="ECO:0000256" key="3">
    <source>
        <dbReference type="ARBA" id="ARBA00022692"/>
    </source>
</evidence>
<dbReference type="PANTHER" id="PTHR30250:SF26">
    <property type="entry name" value="PSMA PROTEIN"/>
    <property type="match status" value="1"/>
</dbReference>
<evidence type="ECO:0000313" key="12">
    <source>
        <dbReference type="Proteomes" id="UP000034950"/>
    </source>
</evidence>
<feature type="transmembrane region" description="Helical" evidence="6">
    <location>
        <begin position="234"/>
        <end position="255"/>
    </location>
</feature>
<evidence type="ECO:0000256" key="5">
    <source>
        <dbReference type="ARBA" id="ARBA00023136"/>
    </source>
</evidence>
<dbReference type="InterPro" id="IPR050833">
    <property type="entry name" value="Poly_Biosynth_Transport"/>
</dbReference>
<dbReference type="Proteomes" id="UP000034950">
    <property type="component" value="Unassembled WGS sequence"/>
</dbReference>
<name>A0A0F8J3I2_METMZ</name>
<dbReference type="EMBL" id="JJPS01000095">
    <property type="protein sequence ID" value="KKG90711.1"/>
    <property type="molecule type" value="Genomic_DNA"/>
</dbReference>
<evidence type="ECO:0000256" key="2">
    <source>
        <dbReference type="ARBA" id="ARBA00022475"/>
    </source>
</evidence>
<feature type="transmembrane region" description="Helical" evidence="6">
    <location>
        <begin position="382"/>
        <end position="401"/>
    </location>
</feature>
<feature type="transmembrane region" description="Helical" evidence="6">
    <location>
        <begin position="170"/>
        <end position="187"/>
    </location>
</feature>
<feature type="transmembrane region" description="Helical" evidence="6">
    <location>
        <begin position="47"/>
        <end position="66"/>
    </location>
</feature>
<keyword evidence="2" id="KW-1003">Cell membrane</keyword>
<sequence length="528" mass="58169">MLNLTGNQESFSKQLPKNLISNFIYFLMNVAVGIFLVPYFIDNLGVAAYGIIPLATSMTGYVNLVMQSLNTSVSRYLTIDLQKQDFQKANKTFNTALFGILGIILLTIPLILLLSYYSPIFFDIPENQKKEASLLFLGVFGAFLIRAWGSSFGVSLFAYNRLDIQNAVNGLNLIVQTLLIILFFILFSPKLSYIGLAYFLGASIAFILTVFVSKKINPNLKVNINDFNRSQLKNLMGTGSWIIINQIGALLFTQIDLIVVNKLFGIAAGGEYSIVLVWSTVLRSIAGMLAGVLTPIILTYYAKQKFDDITTISQRAVKFMGLAMALPIGCICGFAPQILSLWVGSEFIKLAPLMWLLLMHLVINLSVLSLFSINVSYDKVRIPGLVTLMTGLGNLLLAIIIPSITGLGYYGVGVAGAIMLTAKNSVFTPWYAARVLGIPKKTFVVSMVPGTIAALMVAGIASLVNYYMNTSTLISLAIYCSLISLIYLYSIWMIGLDEFEKKFIKLQIPNNLISKLKHKTDLQGLQDE</sequence>
<dbReference type="EMBL" id="JJPR01000092">
    <property type="protein sequence ID" value="KKG86209.1"/>
    <property type="molecule type" value="Genomic_DNA"/>
</dbReference>
<organism evidence="7 12">
    <name type="scientific">Methanosarcina mazei</name>
    <name type="common">Methanosarcina frisia</name>
    <dbReference type="NCBI Taxonomy" id="2209"/>
    <lineage>
        <taxon>Archaea</taxon>
        <taxon>Methanobacteriati</taxon>
        <taxon>Methanobacteriota</taxon>
        <taxon>Stenosarchaea group</taxon>
        <taxon>Methanomicrobia</taxon>
        <taxon>Methanosarcinales</taxon>
        <taxon>Methanosarcinaceae</taxon>
        <taxon>Methanosarcina</taxon>
    </lineage>
</organism>
<accession>A0A0F8J3I2</accession>
<comment type="caution">
    <text evidence="7">The sequence shown here is derived from an EMBL/GenBank/DDBJ whole genome shotgun (WGS) entry which is preliminary data.</text>
</comment>
<feature type="transmembrane region" description="Helical" evidence="6">
    <location>
        <begin position="473"/>
        <end position="496"/>
    </location>
</feature>
<evidence type="ECO:0000256" key="1">
    <source>
        <dbReference type="ARBA" id="ARBA00004651"/>
    </source>
</evidence>
<evidence type="ECO:0000313" key="8">
    <source>
        <dbReference type="EMBL" id="KKG90711.1"/>
    </source>
</evidence>
<feature type="transmembrane region" description="Helical" evidence="6">
    <location>
        <begin position="93"/>
        <end position="114"/>
    </location>
</feature>
<dbReference type="PANTHER" id="PTHR30250">
    <property type="entry name" value="PST FAMILY PREDICTED COLANIC ACID TRANSPORTER"/>
    <property type="match status" value="1"/>
</dbReference>
<comment type="subcellular location">
    <subcellularLocation>
        <location evidence="1">Cell membrane</location>
        <topology evidence="1">Multi-pass membrane protein</topology>
    </subcellularLocation>
</comment>
<protein>
    <submittedName>
        <fullName evidence="7">Polysaccharide biosynthesis protein</fullName>
    </submittedName>
</protein>
<feature type="transmembrane region" description="Helical" evidence="6">
    <location>
        <begin position="193"/>
        <end position="213"/>
    </location>
</feature>
<feature type="transmembrane region" description="Helical" evidence="6">
    <location>
        <begin position="407"/>
        <end position="431"/>
    </location>
</feature>
<keyword evidence="4 6" id="KW-1133">Transmembrane helix</keyword>
<feature type="transmembrane region" description="Helical" evidence="6">
    <location>
        <begin position="134"/>
        <end position="158"/>
    </location>
</feature>
<evidence type="ECO:0000256" key="6">
    <source>
        <dbReference type="SAM" id="Phobius"/>
    </source>
</evidence>
<feature type="transmembrane region" description="Helical" evidence="6">
    <location>
        <begin position="322"/>
        <end position="343"/>
    </location>
</feature>
<evidence type="ECO:0000313" key="7">
    <source>
        <dbReference type="EMBL" id="KKG86209.1"/>
    </source>
</evidence>
<feature type="transmembrane region" description="Helical" evidence="6">
    <location>
        <begin position="20"/>
        <end position="41"/>
    </location>
</feature>
<dbReference type="AlphaFoldDB" id="A0A0F8J3I2"/>
<evidence type="ECO:0000313" key="11">
    <source>
        <dbReference type="Proteomes" id="UP000034409"/>
    </source>
</evidence>
<reference evidence="10 11" key="1">
    <citation type="journal article" date="2015" name="ISME J.">
        <title>Genomic and phenotypic differentiation among Methanosarcina mazei populations from Columbia River sediment.</title>
        <authorList>
            <person name="Youngblut N.D."/>
            <person name="Wirth J.S."/>
            <person name="Henriksen J.R."/>
            <person name="Smith M."/>
            <person name="Simon H."/>
            <person name="Metcalf W.W."/>
            <person name="Whitaker R.J."/>
        </authorList>
    </citation>
    <scope>NUCLEOTIDE SEQUENCE [LARGE SCALE GENOMIC DNA]</scope>
    <source>
        <strain evidence="7 12">3.H.A.2.6</strain>
        <strain evidence="8 11">3.H.A.2.8</strain>
        <strain evidence="9 10">3.H.M.2.7</strain>
    </source>
</reference>
<dbReference type="Proteomes" id="UP000034387">
    <property type="component" value="Unassembled WGS sequence"/>
</dbReference>
<gene>
    <name evidence="9" type="ORF">DU42_07345</name>
    <name evidence="7" type="ORF">DU57_02570</name>
    <name evidence="8" type="ORF">DU59_06510</name>
</gene>